<name>A0A8W7P829_ANOCL</name>
<evidence type="ECO:0000256" key="1">
    <source>
        <dbReference type="SAM" id="MobiDB-lite"/>
    </source>
</evidence>
<feature type="compositionally biased region" description="Low complexity" evidence="1">
    <location>
        <begin position="96"/>
        <end position="110"/>
    </location>
</feature>
<sequence>MPTIGAKWIVTPASMMSRARRSTSRSVRIEYGLSEARRIFSPSTTSPPISVYRPPAAATAAVATVAAPIPTVTARASTTAATATVPAVKPAGATAPATEAATAAATTAAPLEPPPSRKPPRDPFRKLLPPPLPPILPPPLPPLRPGGPRKPREAPRGLRRPFEISTRSFEPSMSWPFRLSQAVSASSLFSNSMNAKPGGLKATQTEFNLPYLI</sequence>
<protein>
    <submittedName>
        <fullName evidence="2">Uncharacterized protein</fullName>
    </submittedName>
</protein>
<organism evidence="2">
    <name type="scientific">Anopheles coluzzii</name>
    <name type="common">African malaria mosquito</name>
    <dbReference type="NCBI Taxonomy" id="1518534"/>
    <lineage>
        <taxon>Eukaryota</taxon>
        <taxon>Metazoa</taxon>
        <taxon>Ecdysozoa</taxon>
        <taxon>Arthropoda</taxon>
        <taxon>Hexapoda</taxon>
        <taxon>Insecta</taxon>
        <taxon>Pterygota</taxon>
        <taxon>Neoptera</taxon>
        <taxon>Endopterygota</taxon>
        <taxon>Diptera</taxon>
        <taxon>Nematocera</taxon>
        <taxon>Culicoidea</taxon>
        <taxon>Culicidae</taxon>
        <taxon>Anophelinae</taxon>
        <taxon>Anopheles</taxon>
    </lineage>
</organism>
<accession>A0A8W7P829</accession>
<reference evidence="2" key="1">
    <citation type="submission" date="2022-08" db="UniProtKB">
        <authorList>
            <consortium name="EnsemblMetazoa"/>
        </authorList>
    </citation>
    <scope>IDENTIFICATION</scope>
</reference>
<proteinExistence type="predicted"/>
<dbReference type="AlphaFoldDB" id="A0A8W7P829"/>
<feature type="compositionally biased region" description="Basic and acidic residues" evidence="1">
    <location>
        <begin position="150"/>
        <end position="162"/>
    </location>
</feature>
<evidence type="ECO:0000313" key="2">
    <source>
        <dbReference type="EnsemblMetazoa" id="ACOM027192-PA.1"/>
    </source>
</evidence>
<feature type="region of interest" description="Disordered" evidence="1">
    <location>
        <begin position="96"/>
        <end position="162"/>
    </location>
</feature>
<dbReference type="EnsemblMetazoa" id="ACOM027192-RA">
    <property type="protein sequence ID" value="ACOM027192-PA.1"/>
    <property type="gene ID" value="ACOM027192"/>
</dbReference>
<feature type="compositionally biased region" description="Pro residues" evidence="1">
    <location>
        <begin position="128"/>
        <end position="145"/>
    </location>
</feature>
<dbReference type="Proteomes" id="UP000075882">
    <property type="component" value="Unassembled WGS sequence"/>
</dbReference>